<dbReference type="PROSITE" id="PS00732">
    <property type="entry name" value="RIBOSOMAL_S16"/>
    <property type="match status" value="1"/>
</dbReference>
<dbReference type="RefSeq" id="WP_167049304.1">
    <property type="nucleotide sequence ID" value="NZ_JAAOZB010000002.1"/>
</dbReference>
<dbReference type="NCBIfam" id="TIGR00002">
    <property type="entry name" value="S16"/>
    <property type="match status" value="1"/>
</dbReference>
<feature type="region of interest" description="Disordered" evidence="4">
    <location>
        <begin position="106"/>
        <end position="156"/>
    </location>
</feature>
<dbReference type="Gene3D" id="3.30.1320.10">
    <property type="match status" value="1"/>
</dbReference>
<evidence type="ECO:0000256" key="1">
    <source>
        <dbReference type="ARBA" id="ARBA00022980"/>
    </source>
</evidence>
<dbReference type="Pfam" id="PF00886">
    <property type="entry name" value="Ribosomal_S16"/>
    <property type="match status" value="1"/>
</dbReference>
<dbReference type="InterPro" id="IPR023803">
    <property type="entry name" value="Ribosomal_bS16_dom_sf"/>
</dbReference>
<dbReference type="PANTHER" id="PTHR12919:SF20">
    <property type="entry name" value="SMALL RIBOSOMAL SUBUNIT PROTEIN BS16M"/>
    <property type="match status" value="1"/>
</dbReference>
<protein>
    <recommendedName>
        <fullName evidence="3">Small ribosomal subunit protein bS16</fullName>
    </recommendedName>
</protein>
<evidence type="ECO:0000256" key="4">
    <source>
        <dbReference type="SAM" id="MobiDB-lite"/>
    </source>
</evidence>
<comment type="similarity">
    <text evidence="3">Belongs to the bacterial ribosomal protein bS16 family.</text>
</comment>
<feature type="compositionally biased region" description="Low complexity" evidence="4">
    <location>
        <begin position="122"/>
        <end position="156"/>
    </location>
</feature>
<dbReference type="GO" id="GO:0006412">
    <property type="term" value="P:translation"/>
    <property type="evidence" value="ECO:0007669"/>
    <property type="project" value="UniProtKB-UniRule"/>
</dbReference>
<dbReference type="GO" id="GO:0015935">
    <property type="term" value="C:small ribosomal subunit"/>
    <property type="evidence" value="ECO:0007669"/>
    <property type="project" value="TreeGrafter"/>
</dbReference>
<dbReference type="InterPro" id="IPR020592">
    <property type="entry name" value="Ribosomal_bS16_CS"/>
</dbReference>
<keyword evidence="2 3" id="KW-0687">Ribonucleoprotein</keyword>
<name>A0A7W3JN17_9MICO</name>
<dbReference type="SUPFAM" id="SSF54565">
    <property type="entry name" value="Ribosomal protein S16"/>
    <property type="match status" value="1"/>
</dbReference>
<evidence type="ECO:0000256" key="3">
    <source>
        <dbReference type="HAMAP-Rule" id="MF_00385"/>
    </source>
</evidence>
<dbReference type="GO" id="GO:0005737">
    <property type="term" value="C:cytoplasm"/>
    <property type="evidence" value="ECO:0007669"/>
    <property type="project" value="UniProtKB-ARBA"/>
</dbReference>
<dbReference type="EMBL" id="JACGWY010000002">
    <property type="protein sequence ID" value="MBA8815889.1"/>
    <property type="molecule type" value="Genomic_DNA"/>
</dbReference>
<dbReference type="GO" id="GO:0003735">
    <property type="term" value="F:structural constituent of ribosome"/>
    <property type="evidence" value="ECO:0007669"/>
    <property type="project" value="InterPro"/>
</dbReference>
<accession>A0A7W3JN17</accession>
<evidence type="ECO:0000313" key="5">
    <source>
        <dbReference type="EMBL" id="MBA8815889.1"/>
    </source>
</evidence>
<dbReference type="Proteomes" id="UP000526083">
    <property type="component" value="Unassembled WGS sequence"/>
</dbReference>
<dbReference type="InterPro" id="IPR000307">
    <property type="entry name" value="Ribosomal_bS16"/>
</dbReference>
<comment type="caution">
    <text evidence="5">The sequence shown here is derived from an EMBL/GenBank/DDBJ whole genome shotgun (WGS) entry which is preliminary data.</text>
</comment>
<dbReference type="HAMAP" id="MF_00385">
    <property type="entry name" value="Ribosomal_bS16"/>
    <property type="match status" value="1"/>
</dbReference>
<proteinExistence type="inferred from homology"/>
<evidence type="ECO:0000256" key="2">
    <source>
        <dbReference type="ARBA" id="ARBA00023274"/>
    </source>
</evidence>
<reference evidence="5 6" key="1">
    <citation type="submission" date="2020-07" db="EMBL/GenBank/DDBJ databases">
        <title>Sequencing the genomes of 1000 actinobacteria strains.</title>
        <authorList>
            <person name="Klenk H.-P."/>
        </authorList>
    </citation>
    <scope>NUCLEOTIDE SEQUENCE [LARGE SCALE GENOMIC DNA]</scope>
    <source>
        <strain evidence="5 6">DSM 27576</strain>
    </source>
</reference>
<evidence type="ECO:0000313" key="6">
    <source>
        <dbReference type="Proteomes" id="UP000526083"/>
    </source>
</evidence>
<sequence length="156" mass="16661">MAVKIRLKRMGKIRAPYYRIVVADSRTKRDGRVIEEIGKYHPTHEPSVIEVDSERAQYWLSVGAQPTEQVRALLKLTGDWGQYKGDKNAVSTVKIAEPKPAFSLDASKKSVIKPKAEKKADAPAADAPAADAPAADAPAADAPAADAPAADATDAE</sequence>
<dbReference type="AlphaFoldDB" id="A0A7W3JN17"/>
<keyword evidence="1 3" id="KW-0689">Ribosomal protein</keyword>
<dbReference type="NCBIfam" id="NF011093">
    <property type="entry name" value="PRK14520.1"/>
    <property type="match status" value="1"/>
</dbReference>
<keyword evidence="6" id="KW-1185">Reference proteome</keyword>
<dbReference type="PANTHER" id="PTHR12919">
    <property type="entry name" value="30S RIBOSOMAL PROTEIN S16"/>
    <property type="match status" value="1"/>
</dbReference>
<organism evidence="5 6">
    <name type="scientific">Microbacterium halimionae</name>
    <dbReference type="NCBI Taxonomy" id="1526413"/>
    <lineage>
        <taxon>Bacteria</taxon>
        <taxon>Bacillati</taxon>
        <taxon>Actinomycetota</taxon>
        <taxon>Actinomycetes</taxon>
        <taxon>Micrococcales</taxon>
        <taxon>Microbacteriaceae</taxon>
        <taxon>Microbacterium</taxon>
    </lineage>
</organism>
<gene>
    <name evidence="3" type="primary">rpsP</name>
    <name evidence="5" type="ORF">FHX48_000962</name>
</gene>